<keyword evidence="10" id="KW-1185">Reference proteome</keyword>
<dbReference type="PANTHER" id="PTHR18879:SF20">
    <property type="entry name" value="CENTROSOMAL PROTEIN OF 290 KDA"/>
    <property type="match status" value="1"/>
</dbReference>
<dbReference type="EMBL" id="KV924943">
    <property type="protein sequence ID" value="PIO39909.1"/>
    <property type="molecule type" value="Genomic_DNA"/>
</dbReference>
<protein>
    <submittedName>
        <fullName evidence="9">Uncharacterized protein</fullName>
    </submittedName>
</protein>
<dbReference type="GO" id="GO:1905349">
    <property type="term" value="P:ciliary transition zone assembly"/>
    <property type="evidence" value="ECO:0007669"/>
    <property type="project" value="TreeGrafter"/>
</dbReference>
<dbReference type="GO" id="GO:0043010">
    <property type="term" value="P:camera-type eye development"/>
    <property type="evidence" value="ECO:0007669"/>
    <property type="project" value="TreeGrafter"/>
</dbReference>
<dbReference type="AlphaFoldDB" id="A0A2G9SIB8"/>
<feature type="coiled-coil region" evidence="8">
    <location>
        <begin position="28"/>
        <end position="175"/>
    </location>
</feature>
<keyword evidence="6" id="KW-0206">Cytoskeleton</keyword>
<keyword evidence="7" id="KW-0966">Cell projection</keyword>
<name>A0A2G9SIB8_AQUCT</name>
<sequence>MVHNLREKLKVAQMDADKSSVLALQQGVQERDNQIKMLTDQLEQYTKEMESHSLHTENLKQQLKINKGDPQHYQSGEFQAKLQLMDQKLREAERIAELAENDARQKDKDLVDALNRMRDYEAGVYGLEEAVAEIKDLKTQMNLRDREIEALTTDVNRLELKVNDILDENEDLRERLGL</sequence>
<evidence type="ECO:0000313" key="10">
    <source>
        <dbReference type="Proteomes" id="UP000228934"/>
    </source>
</evidence>
<dbReference type="OrthoDB" id="6351660at2759"/>
<evidence type="ECO:0000313" key="9">
    <source>
        <dbReference type="EMBL" id="PIO39909.1"/>
    </source>
</evidence>
<evidence type="ECO:0000256" key="6">
    <source>
        <dbReference type="ARBA" id="ARBA00023212"/>
    </source>
</evidence>
<evidence type="ECO:0000256" key="3">
    <source>
        <dbReference type="ARBA" id="ARBA00022490"/>
    </source>
</evidence>
<evidence type="ECO:0000256" key="2">
    <source>
        <dbReference type="ARBA" id="ARBA00004300"/>
    </source>
</evidence>
<evidence type="ECO:0000256" key="8">
    <source>
        <dbReference type="SAM" id="Coils"/>
    </source>
</evidence>
<comment type="subcellular location">
    <subcellularLocation>
        <location evidence="1">Cytoplasm</location>
        <location evidence="1">Cytoskeleton</location>
        <location evidence="1">Cilium basal body</location>
    </subcellularLocation>
    <subcellularLocation>
        <location evidence="2">Cytoplasm</location>
        <location evidence="2">Cytoskeleton</location>
        <location evidence="2">Microtubule organizing center</location>
        <location evidence="2">Centrosome</location>
    </subcellularLocation>
</comment>
<reference evidence="10" key="1">
    <citation type="journal article" date="2017" name="Nat. Commun.">
        <title>The North American bullfrog draft genome provides insight into hormonal regulation of long noncoding RNA.</title>
        <authorList>
            <person name="Hammond S.A."/>
            <person name="Warren R.L."/>
            <person name="Vandervalk B.P."/>
            <person name="Kucuk E."/>
            <person name="Khan H."/>
            <person name="Gibb E.A."/>
            <person name="Pandoh P."/>
            <person name="Kirk H."/>
            <person name="Zhao Y."/>
            <person name="Jones M."/>
            <person name="Mungall A.J."/>
            <person name="Coope R."/>
            <person name="Pleasance S."/>
            <person name="Moore R.A."/>
            <person name="Holt R.A."/>
            <person name="Round J.M."/>
            <person name="Ohora S."/>
            <person name="Walle B.V."/>
            <person name="Veldhoen N."/>
            <person name="Helbing C.C."/>
            <person name="Birol I."/>
        </authorList>
    </citation>
    <scope>NUCLEOTIDE SEQUENCE [LARGE SCALE GENOMIC DNA]</scope>
</reference>
<dbReference type="GO" id="GO:0097711">
    <property type="term" value="P:ciliary basal body-plasma membrane docking"/>
    <property type="evidence" value="ECO:0007669"/>
    <property type="project" value="TreeGrafter"/>
</dbReference>
<evidence type="ECO:0000256" key="1">
    <source>
        <dbReference type="ARBA" id="ARBA00004120"/>
    </source>
</evidence>
<evidence type="ECO:0000256" key="7">
    <source>
        <dbReference type="ARBA" id="ARBA00023273"/>
    </source>
</evidence>
<dbReference type="GO" id="GO:0035869">
    <property type="term" value="C:ciliary transition zone"/>
    <property type="evidence" value="ECO:0007669"/>
    <property type="project" value="TreeGrafter"/>
</dbReference>
<evidence type="ECO:0000256" key="5">
    <source>
        <dbReference type="ARBA" id="ARBA00023054"/>
    </source>
</evidence>
<keyword evidence="3" id="KW-0963">Cytoplasm</keyword>
<proteinExistence type="predicted"/>
<organism evidence="9 10">
    <name type="scientific">Aquarana catesbeiana</name>
    <name type="common">American bullfrog</name>
    <name type="synonym">Rana catesbeiana</name>
    <dbReference type="NCBI Taxonomy" id="8400"/>
    <lineage>
        <taxon>Eukaryota</taxon>
        <taxon>Metazoa</taxon>
        <taxon>Chordata</taxon>
        <taxon>Craniata</taxon>
        <taxon>Vertebrata</taxon>
        <taxon>Euteleostomi</taxon>
        <taxon>Amphibia</taxon>
        <taxon>Batrachia</taxon>
        <taxon>Anura</taxon>
        <taxon>Neobatrachia</taxon>
        <taxon>Ranoidea</taxon>
        <taxon>Ranidae</taxon>
        <taxon>Aquarana</taxon>
    </lineage>
</organism>
<dbReference type="InterPro" id="IPR026201">
    <property type="entry name" value="Cep290"/>
</dbReference>
<dbReference type="GO" id="GO:1905515">
    <property type="term" value="P:non-motile cilium assembly"/>
    <property type="evidence" value="ECO:0007669"/>
    <property type="project" value="TreeGrafter"/>
</dbReference>
<keyword evidence="5 8" id="KW-0175">Coiled coil</keyword>
<gene>
    <name evidence="9" type="ORF">AB205_0172240</name>
</gene>
<accession>A0A2G9SIB8</accession>
<evidence type="ECO:0000256" key="4">
    <source>
        <dbReference type="ARBA" id="ARBA00022794"/>
    </source>
</evidence>
<keyword evidence="4" id="KW-0970">Cilium biogenesis/degradation</keyword>
<dbReference type="Proteomes" id="UP000228934">
    <property type="component" value="Unassembled WGS sequence"/>
</dbReference>
<dbReference type="GO" id="GO:0034451">
    <property type="term" value="C:centriolar satellite"/>
    <property type="evidence" value="ECO:0007669"/>
    <property type="project" value="TreeGrafter"/>
</dbReference>
<dbReference type="GO" id="GO:0001822">
    <property type="term" value="P:kidney development"/>
    <property type="evidence" value="ECO:0007669"/>
    <property type="project" value="TreeGrafter"/>
</dbReference>
<dbReference type="PANTHER" id="PTHR18879">
    <property type="entry name" value="CENTROSOMAL PROTEIN OF 290 KDA"/>
    <property type="match status" value="1"/>
</dbReference>